<name>A0A1M5KFK2_SALEC</name>
<dbReference type="AlphaFoldDB" id="A0A1M5KFK2"/>
<dbReference type="InterPro" id="IPR010559">
    <property type="entry name" value="Sig_transdc_His_kin_internal"/>
</dbReference>
<dbReference type="InterPro" id="IPR036890">
    <property type="entry name" value="HATPase_C_sf"/>
</dbReference>
<dbReference type="Pfam" id="PF06580">
    <property type="entry name" value="His_kinase"/>
    <property type="match status" value="1"/>
</dbReference>
<dbReference type="InterPro" id="IPR050640">
    <property type="entry name" value="Bact_2-comp_sensor_kinase"/>
</dbReference>
<feature type="transmembrane region" description="Helical" evidence="1">
    <location>
        <begin position="38"/>
        <end position="59"/>
    </location>
</feature>
<keyword evidence="1" id="KW-0812">Transmembrane</keyword>
<keyword evidence="1" id="KW-1133">Transmembrane helix</keyword>
<dbReference type="PANTHER" id="PTHR34220:SF7">
    <property type="entry name" value="SENSOR HISTIDINE KINASE YPDA"/>
    <property type="match status" value="1"/>
</dbReference>
<keyword evidence="1" id="KW-0472">Membrane</keyword>
<evidence type="ECO:0000313" key="3">
    <source>
        <dbReference type="EMBL" id="SHG51495.1"/>
    </source>
</evidence>
<gene>
    <name evidence="3" type="ORF">SAMN05444483_11457</name>
</gene>
<reference evidence="4" key="1">
    <citation type="submission" date="2016-11" db="EMBL/GenBank/DDBJ databases">
        <authorList>
            <person name="Varghese N."/>
            <person name="Submissions S."/>
        </authorList>
    </citation>
    <scope>NUCLEOTIDE SEQUENCE [LARGE SCALE GENOMIC DNA]</scope>
    <source>
        <strain evidence="4">DSM 24579</strain>
    </source>
</reference>
<dbReference type="GO" id="GO:0016020">
    <property type="term" value="C:membrane"/>
    <property type="evidence" value="ECO:0007669"/>
    <property type="project" value="InterPro"/>
</dbReference>
<evidence type="ECO:0000256" key="1">
    <source>
        <dbReference type="SAM" id="Phobius"/>
    </source>
</evidence>
<evidence type="ECO:0000313" key="4">
    <source>
        <dbReference type="Proteomes" id="UP000183945"/>
    </source>
</evidence>
<dbReference type="SUPFAM" id="SSF55874">
    <property type="entry name" value="ATPase domain of HSP90 chaperone/DNA topoisomerase II/histidine kinase"/>
    <property type="match status" value="1"/>
</dbReference>
<keyword evidence="3" id="KW-0808">Transferase</keyword>
<feature type="domain" description="Signal transduction histidine kinase internal region" evidence="2">
    <location>
        <begin position="158"/>
        <end position="236"/>
    </location>
</feature>
<dbReference type="EMBL" id="FQVT01000014">
    <property type="protein sequence ID" value="SHG51495.1"/>
    <property type="molecule type" value="Genomic_DNA"/>
</dbReference>
<dbReference type="PANTHER" id="PTHR34220">
    <property type="entry name" value="SENSOR HISTIDINE KINASE YPDA"/>
    <property type="match status" value="1"/>
</dbReference>
<dbReference type="STRING" id="1073325.SAMN05444483_11457"/>
<proteinExistence type="predicted"/>
<keyword evidence="3" id="KW-0418">Kinase</keyword>
<evidence type="ECO:0000259" key="2">
    <source>
        <dbReference type="Pfam" id="PF06580"/>
    </source>
</evidence>
<dbReference type="RefSeq" id="WP_072881129.1">
    <property type="nucleotide sequence ID" value="NZ_FQVT01000014.1"/>
</dbReference>
<feature type="transmembrane region" description="Helical" evidence="1">
    <location>
        <begin position="71"/>
        <end position="91"/>
    </location>
</feature>
<dbReference type="Gene3D" id="3.30.565.10">
    <property type="entry name" value="Histidine kinase-like ATPase, C-terminal domain"/>
    <property type="match status" value="1"/>
</dbReference>
<sequence>MIDKNKKITIFSHLLVWITLFSIPYVLSYGQEQDIDRIIFRFWIPIAFYTIIFYLNYVILIDRFLFANNTLQFIIINVLIISFFLFIKLQIEDNFFQDIVRKRGNDSNGTGPPLKMLVYVQMLSYVVPLLFSIAIKTTKRWVKTEAERKEAANFKLRSELQHLHYQLQPHFFFNSLNNIYSLVDISPDQAKSSIYSLSKLMRYMLYETNMDVLPLSKEIEFIKKYIDLMKLRVSEKTKVSYNFPMEETGIQIAPLLFISLIENAFKHGVSASKESHISISMVCDEKTVSFTIQNDNYPKKTEDKSGSGIGLQNLMKRLELLYPNKHIINTVVKDNRFLVHLEIETA</sequence>
<organism evidence="3 4">
    <name type="scientific">Salegentibacter echinorum</name>
    <dbReference type="NCBI Taxonomy" id="1073325"/>
    <lineage>
        <taxon>Bacteria</taxon>
        <taxon>Pseudomonadati</taxon>
        <taxon>Bacteroidota</taxon>
        <taxon>Flavobacteriia</taxon>
        <taxon>Flavobacteriales</taxon>
        <taxon>Flavobacteriaceae</taxon>
        <taxon>Salegentibacter</taxon>
    </lineage>
</organism>
<keyword evidence="4" id="KW-1185">Reference proteome</keyword>
<dbReference type="Proteomes" id="UP000183945">
    <property type="component" value="Unassembled WGS sequence"/>
</dbReference>
<accession>A0A1M5KFK2</accession>
<protein>
    <submittedName>
        <fullName evidence="3">Histidine kinase</fullName>
    </submittedName>
</protein>
<feature type="transmembrane region" description="Helical" evidence="1">
    <location>
        <begin position="116"/>
        <end position="135"/>
    </location>
</feature>
<dbReference type="GO" id="GO:0000155">
    <property type="term" value="F:phosphorelay sensor kinase activity"/>
    <property type="evidence" value="ECO:0007669"/>
    <property type="project" value="InterPro"/>
</dbReference>
<dbReference type="OrthoDB" id="9809908at2"/>